<dbReference type="Proteomes" id="UP001055337">
    <property type="component" value="Chromosome"/>
</dbReference>
<evidence type="ECO:0000256" key="2">
    <source>
        <dbReference type="SAM" id="SignalP"/>
    </source>
</evidence>
<keyword evidence="4" id="KW-1185">Reference proteome</keyword>
<sequence length="345" mass="36292">MMRPVRIVAAAVLAAGMLVGGSGATAGACACGGIVSPDLDARVTGEQSLVALDGNAETVVMRLDLHSVADNAGLIVPTPTPATASQGEPGLFRELERLTAPRIEHGGTGHSGLEETGAVPGGRPTVVAQVQLGPLEATTLTGGDLTGVRQWLDSNGYTMRPEVTAALDPYLKQGWSFVAMRLVGGAPLSGQLDPVRLDFSSDQLVYPMRMSAVAKDTQRVTIYTLGQHRMQRTDADASRQDVTVDYAGSIEGRTTDRALTELSAKNPYLTKISTTITEPSSIATDFIFSPAPNDDPYQRVIGRDDGDADVGAFLVALGASVIVVVLAAAVGTIWFVRYRRSARVE</sequence>
<organism evidence="3 4">
    <name type="scientific">Mycolicibacterium crocinum</name>
    <dbReference type="NCBI Taxonomy" id="388459"/>
    <lineage>
        <taxon>Bacteria</taxon>
        <taxon>Bacillati</taxon>
        <taxon>Actinomycetota</taxon>
        <taxon>Actinomycetes</taxon>
        <taxon>Mycobacteriales</taxon>
        <taxon>Mycobacteriaceae</taxon>
        <taxon>Mycolicibacterium</taxon>
    </lineage>
</organism>
<dbReference type="InterPro" id="IPR019283">
    <property type="entry name" value="DUF2330"/>
</dbReference>
<evidence type="ECO:0000313" key="3">
    <source>
        <dbReference type="EMBL" id="ULN43957.2"/>
    </source>
</evidence>
<evidence type="ECO:0000313" key="4">
    <source>
        <dbReference type="Proteomes" id="UP001055337"/>
    </source>
</evidence>
<dbReference type="EMBL" id="CP092362">
    <property type="protein sequence ID" value="ULN43957.2"/>
    <property type="molecule type" value="Genomic_DNA"/>
</dbReference>
<feature type="signal peptide" evidence="2">
    <location>
        <begin position="1"/>
        <end position="24"/>
    </location>
</feature>
<name>A0ABY3TR73_9MYCO</name>
<feature type="chain" id="PRO_5046879220" evidence="2">
    <location>
        <begin position="25"/>
        <end position="345"/>
    </location>
</feature>
<dbReference type="PROSITE" id="PS51257">
    <property type="entry name" value="PROKAR_LIPOPROTEIN"/>
    <property type="match status" value="1"/>
</dbReference>
<keyword evidence="1" id="KW-1133">Transmembrane helix</keyword>
<keyword evidence="1" id="KW-0812">Transmembrane</keyword>
<proteinExistence type="predicted"/>
<keyword evidence="1" id="KW-0472">Membrane</keyword>
<dbReference type="Pfam" id="PF10092">
    <property type="entry name" value="DUF2330"/>
    <property type="match status" value="1"/>
</dbReference>
<protein>
    <submittedName>
        <fullName evidence="3">DUF2330 domain-containing protein</fullName>
    </submittedName>
</protein>
<gene>
    <name evidence="3" type="ORF">MI149_13340</name>
</gene>
<reference evidence="3" key="1">
    <citation type="submission" date="2022-08" db="EMBL/GenBank/DDBJ databases">
        <title>Whole genome sequencing of non-tuberculosis mycobacteria type-strains.</title>
        <authorList>
            <person name="Igarashi Y."/>
            <person name="Osugi A."/>
            <person name="Mitarai S."/>
        </authorList>
    </citation>
    <scope>NUCLEOTIDE SEQUENCE</scope>
    <source>
        <strain evidence="3">JCM 16369</strain>
    </source>
</reference>
<evidence type="ECO:0000256" key="1">
    <source>
        <dbReference type="SAM" id="Phobius"/>
    </source>
</evidence>
<feature type="transmembrane region" description="Helical" evidence="1">
    <location>
        <begin position="310"/>
        <end position="336"/>
    </location>
</feature>
<keyword evidence="2" id="KW-0732">Signal</keyword>
<accession>A0ABY3TR73</accession>